<dbReference type="PANTHER" id="PTHR47926">
    <property type="entry name" value="PENTATRICOPEPTIDE REPEAT-CONTAINING PROTEIN"/>
    <property type="match status" value="1"/>
</dbReference>
<accession>A0ABM0ZEI6</accession>
<evidence type="ECO:0000256" key="2">
    <source>
        <dbReference type="PROSITE-ProRule" id="PRU00708"/>
    </source>
</evidence>
<sequence length="600" mass="66771">MTSSLPVRAPSWVSSRRIFEERLQELPKCANLSQVKQLHAQIIRRNLHQDLHIAPKLISALSLCRQTGLALRVFNQVSEPNVHLCNSLIRAHALNSQPYQAFFVFSEMQRFGLFADNFTYPFLLKACSGQSWLPVVKMMHNHIEKLGLSSDIYVPNALIDCYSRCGGLGVREAMKLFEKMGERDTVSWNSMLGGLVKAGELRDARQLFDEMPQRDLISWNTMLDGYARCREMSQAFELFEKMPERNTVSWSTMVMGYSKAGDMEMAKIMFDKMPLPAKNVVTWTIIIAGYAEKGLVKEADKLVDQMVASGLRFDAAAAISILAACAESGLLSLGMRVHSLIKRSNLNSNASVLNALLDMYAKCGSLENAFDVFNNMPKKDLVSWNTMLHGFGVHGHGKEAIELFSRMRREGIRPDKVTFIAVLCSCNHAGLIDEGVDYFYSMEKVYDLVPQVEHYGCLVDLLGRGGRLKEAVKVVQTMPMKPNVVIWGALLGACRMHNNVDLAKEILDPLVKLDPSDPGNYTLLSNIYAAAEDWAGVADIRSKMKSMGVEKPSGASSVELEDGIHEFTVFDKSHPKSDQIYQMLGTLNGPPDTGELVAVG</sequence>
<feature type="repeat" description="PPR" evidence="2">
    <location>
        <begin position="184"/>
        <end position="218"/>
    </location>
</feature>
<feature type="repeat" description="PPR" evidence="2">
    <location>
        <begin position="349"/>
        <end position="379"/>
    </location>
</feature>
<dbReference type="PANTHER" id="PTHR47926:SF413">
    <property type="entry name" value="REPEAT (TPR)-LIKE SUPERFAMILY PROTEIN, PUTATIVE-RELATED"/>
    <property type="match status" value="1"/>
</dbReference>
<dbReference type="NCBIfam" id="TIGR00756">
    <property type="entry name" value="PPR"/>
    <property type="match status" value="5"/>
</dbReference>
<dbReference type="GeneID" id="104790558"/>
<evidence type="ECO:0000313" key="3">
    <source>
        <dbReference type="Proteomes" id="UP000694864"/>
    </source>
</evidence>
<dbReference type="RefSeq" id="XP_010514638.1">
    <property type="nucleotide sequence ID" value="XM_010516336.2"/>
</dbReference>
<dbReference type="Pfam" id="PF01535">
    <property type="entry name" value="PPR"/>
    <property type="match status" value="3"/>
</dbReference>
<dbReference type="Gene3D" id="1.25.40.10">
    <property type="entry name" value="Tetratricopeptide repeat domain"/>
    <property type="match status" value="5"/>
</dbReference>
<gene>
    <name evidence="4" type="primary">LOC104790558</name>
</gene>
<dbReference type="Pfam" id="PF13041">
    <property type="entry name" value="PPR_2"/>
    <property type="match status" value="4"/>
</dbReference>
<dbReference type="InterPro" id="IPR046960">
    <property type="entry name" value="PPR_At4g14850-like_plant"/>
</dbReference>
<dbReference type="InterPro" id="IPR046849">
    <property type="entry name" value="E2_motif"/>
</dbReference>
<feature type="repeat" description="PPR" evidence="2">
    <location>
        <begin position="380"/>
        <end position="414"/>
    </location>
</feature>
<proteinExistence type="predicted"/>
<keyword evidence="3" id="KW-1185">Reference proteome</keyword>
<evidence type="ECO:0000313" key="4">
    <source>
        <dbReference type="RefSeq" id="XP_010514638.1"/>
    </source>
</evidence>
<dbReference type="Pfam" id="PF20430">
    <property type="entry name" value="Eplus_motif"/>
    <property type="match status" value="1"/>
</dbReference>
<feature type="repeat" description="PPR" evidence="2">
    <location>
        <begin position="246"/>
        <end position="276"/>
    </location>
</feature>
<dbReference type="InterPro" id="IPR011990">
    <property type="entry name" value="TPR-like_helical_dom_sf"/>
</dbReference>
<feature type="repeat" description="PPR" evidence="2">
    <location>
        <begin position="81"/>
        <end position="115"/>
    </location>
</feature>
<dbReference type="Proteomes" id="UP000694864">
    <property type="component" value="Chromosome 6"/>
</dbReference>
<dbReference type="InterPro" id="IPR002885">
    <property type="entry name" value="PPR_rpt"/>
</dbReference>
<dbReference type="PROSITE" id="PS51375">
    <property type="entry name" value="PPR"/>
    <property type="match status" value="7"/>
</dbReference>
<organism evidence="3 4">
    <name type="scientific">Camelina sativa</name>
    <name type="common">False flax</name>
    <name type="synonym">Myagrum sativum</name>
    <dbReference type="NCBI Taxonomy" id="90675"/>
    <lineage>
        <taxon>Eukaryota</taxon>
        <taxon>Viridiplantae</taxon>
        <taxon>Streptophyta</taxon>
        <taxon>Embryophyta</taxon>
        <taxon>Tracheophyta</taxon>
        <taxon>Spermatophyta</taxon>
        <taxon>Magnoliopsida</taxon>
        <taxon>eudicotyledons</taxon>
        <taxon>Gunneridae</taxon>
        <taxon>Pentapetalae</taxon>
        <taxon>rosids</taxon>
        <taxon>malvids</taxon>
        <taxon>Brassicales</taxon>
        <taxon>Brassicaceae</taxon>
        <taxon>Camelineae</taxon>
        <taxon>Camelina</taxon>
    </lineage>
</organism>
<dbReference type="InterPro" id="IPR046848">
    <property type="entry name" value="E_motif"/>
</dbReference>
<protein>
    <submittedName>
        <fullName evidence="4">Pentatricopeptide repeat-containing protein At3g29230-like</fullName>
    </submittedName>
</protein>
<name>A0ABM0ZEI6_CAMSA</name>
<dbReference type="Pfam" id="PF20431">
    <property type="entry name" value="E_motif"/>
    <property type="match status" value="1"/>
</dbReference>
<keyword evidence="1" id="KW-0677">Repeat</keyword>
<reference evidence="4" key="2">
    <citation type="submission" date="2025-08" db="UniProtKB">
        <authorList>
            <consortium name="RefSeq"/>
        </authorList>
    </citation>
    <scope>IDENTIFICATION</scope>
    <source>
        <tissue evidence="4">Leaf</tissue>
    </source>
</reference>
<feature type="repeat" description="PPR" evidence="2">
    <location>
        <begin position="279"/>
        <end position="313"/>
    </location>
</feature>
<evidence type="ECO:0000256" key="1">
    <source>
        <dbReference type="ARBA" id="ARBA00022737"/>
    </source>
</evidence>
<feature type="repeat" description="PPR" evidence="2">
    <location>
        <begin position="151"/>
        <end position="183"/>
    </location>
</feature>
<reference evidence="3" key="1">
    <citation type="journal article" date="2014" name="Nat. Commun.">
        <title>The emerging biofuel crop Camelina sativa retains a highly undifferentiated hexaploid genome structure.</title>
        <authorList>
            <person name="Kagale S."/>
            <person name="Koh C."/>
            <person name="Nixon J."/>
            <person name="Bollina V."/>
            <person name="Clarke W.E."/>
            <person name="Tuteja R."/>
            <person name="Spillane C."/>
            <person name="Robinson S.J."/>
            <person name="Links M.G."/>
            <person name="Clarke C."/>
            <person name="Higgins E.E."/>
            <person name="Huebert T."/>
            <person name="Sharpe A.G."/>
            <person name="Parkin I.A."/>
        </authorList>
    </citation>
    <scope>NUCLEOTIDE SEQUENCE [LARGE SCALE GENOMIC DNA]</scope>
    <source>
        <strain evidence="3">cv. DH55</strain>
    </source>
</reference>